<dbReference type="PROSITE" id="PS00028">
    <property type="entry name" value="ZINC_FINGER_C2H2_1"/>
    <property type="match status" value="1"/>
</dbReference>
<feature type="domain" description="C2H2-type" evidence="2">
    <location>
        <begin position="97"/>
        <end position="117"/>
    </location>
</feature>
<evidence type="ECO:0000256" key="1">
    <source>
        <dbReference type="SAM" id="MobiDB-lite"/>
    </source>
</evidence>
<reference evidence="3" key="1">
    <citation type="submission" date="2023-06" db="EMBL/GenBank/DDBJ databases">
        <title>Genome-scale phylogeny and comparative genomics of the fungal order Sordariales.</title>
        <authorList>
            <consortium name="Lawrence Berkeley National Laboratory"/>
            <person name="Hensen N."/>
            <person name="Bonometti L."/>
            <person name="Westerberg I."/>
            <person name="Brannstrom I.O."/>
            <person name="Guillou S."/>
            <person name="Cros-Aarteil S."/>
            <person name="Calhoun S."/>
            <person name="Haridas S."/>
            <person name="Kuo A."/>
            <person name="Mondo S."/>
            <person name="Pangilinan J."/>
            <person name="Riley R."/>
            <person name="Labutti K."/>
            <person name="Andreopoulos B."/>
            <person name="Lipzen A."/>
            <person name="Chen C."/>
            <person name="Yanf M."/>
            <person name="Daum C."/>
            <person name="Ng V."/>
            <person name="Clum A."/>
            <person name="Steindorff A."/>
            <person name="Ohm R."/>
            <person name="Martin F."/>
            <person name="Silar P."/>
            <person name="Natvig D."/>
            <person name="Lalanne C."/>
            <person name="Gautier V."/>
            <person name="Ament-Velasquez S.L."/>
            <person name="Kruys A."/>
            <person name="Hutchinson M.I."/>
            <person name="Powell A.J."/>
            <person name="Barry K."/>
            <person name="Miller A.N."/>
            <person name="Grigoriev I.V."/>
            <person name="Debuchy R."/>
            <person name="Gladieux P."/>
            <person name="Thoren M.H."/>
            <person name="Johannesson H."/>
        </authorList>
    </citation>
    <scope>NUCLEOTIDE SEQUENCE</scope>
    <source>
        <strain evidence="3">PSN4</strain>
    </source>
</reference>
<dbReference type="Proteomes" id="UP001239445">
    <property type="component" value="Unassembled WGS sequence"/>
</dbReference>
<evidence type="ECO:0000313" key="3">
    <source>
        <dbReference type="EMBL" id="KAK1754139.1"/>
    </source>
</evidence>
<proteinExistence type="predicted"/>
<dbReference type="AlphaFoldDB" id="A0AAJ0FAD9"/>
<dbReference type="InterPro" id="IPR013087">
    <property type="entry name" value="Znf_C2H2_type"/>
</dbReference>
<keyword evidence="4" id="KW-1185">Reference proteome</keyword>
<feature type="region of interest" description="Disordered" evidence="1">
    <location>
        <begin position="158"/>
        <end position="182"/>
    </location>
</feature>
<dbReference type="SMART" id="SM00355">
    <property type="entry name" value="ZnF_C2H2"/>
    <property type="match status" value="3"/>
</dbReference>
<comment type="caution">
    <text evidence="3">The sequence shown here is derived from an EMBL/GenBank/DDBJ whole genome shotgun (WGS) entry which is preliminary data.</text>
</comment>
<organism evidence="3 4">
    <name type="scientific">Echria macrotheca</name>
    <dbReference type="NCBI Taxonomy" id="438768"/>
    <lineage>
        <taxon>Eukaryota</taxon>
        <taxon>Fungi</taxon>
        <taxon>Dikarya</taxon>
        <taxon>Ascomycota</taxon>
        <taxon>Pezizomycotina</taxon>
        <taxon>Sordariomycetes</taxon>
        <taxon>Sordariomycetidae</taxon>
        <taxon>Sordariales</taxon>
        <taxon>Schizotheciaceae</taxon>
        <taxon>Echria</taxon>
    </lineage>
</organism>
<protein>
    <recommendedName>
        <fullName evidence="2">C2H2-type domain-containing protein</fullName>
    </recommendedName>
</protein>
<name>A0AAJ0FAD9_9PEZI</name>
<evidence type="ECO:0000313" key="4">
    <source>
        <dbReference type="Proteomes" id="UP001239445"/>
    </source>
</evidence>
<dbReference type="EMBL" id="MU839836">
    <property type="protein sequence ID" value="KAK1754139.1"/>
    <property type="molecule type" value="Genomic_DNA"/>
</dbReference>
<accession>A0AAJ0FAD9</accession>
<gene>
    <name evidence="3" type="ORF">QBC47DRAFT_385847</name>
</gene>
<sequence>MSRAIQQWQCRFCFASFPSRELLESHFDEYRARAAELEKCHAHANANESPEDEDEELNTISKNTYCPYAGCSRTKPFSTGQQLWVHFGTHVPCREVCVYCFKVIDRASEYIRHARTHNSPNESKKVYTAQTCDSLRKLVKKELLKALLPRTANKRTWEEAGMGSDSGCGNIQGHDVVGGGSHLPDGSNTSLYSIELASNPKQESLTQVANAAGLGEFAGILTQPQPRLNTTIPTPEVDPFDAPLFHSVNFIQHPFSVEGSIGVTDMQVAHFTA</sequence>
<evidence type="ECO:0000259" key="2">
    <source>
        <dbReference type="PROSITE" id="PS00028"/>
    </source>
</evidence>